<dbReference type="Proteomes" id="UP001430455">
    <property type="component" value="Unassembled WGS sequence"/>
</dbReference>
<dbReference type="EMBL" id="RKLT01000014">
    <property type="protein sequence ID" value="MBX0297067.1"/>
    <property type="molecule type" value="Genomic_DNA"/>
</dbReference>
<accession>A0AAW4PH46</accession>
<evidence type="ECO:0008006" key="3">
    <source>
        <dbReference type="Google" id="ProtNLM"/>
    </source>
</evidence>
<name>A0AAW4PH46_9EURY</name>
<evidence type="ECO:0000313" key="1">
    <source>
        <dbReference type="EMBL" id="MBX0297067.1"/>
    </source>
</evidence>
<protein>
    <recommendedName>
        <fullName evidence="3">Restriction endonuclease</fullName>
    </recommendedName>
</protein>
<evidence type="ECO:0000313" key="2">
    <source>
        <dbReference type="Proteomes" id="UP001430455"/>
    </source>
</evidence>
<reference evidence="1 2" key="1">
    <citation type="submission" date="2021-06" db="EMBL/GenBank/DDBJ databases">
        <title>Halomicroarcula sp. a new haloarchaeum isolated from saline soil.</title>
        <authorList>
            <person name="Duran-Viseras A."/>
            <person name="Sanchez-Porro C."/>
            <person name="Ventosa A."/>
        </authorList>
    </citation>
    <scope>NUCLEOTIDE SEQUENCE [LARGE SCALE GENOMIC DNA]</scope>
    <source>
        <strain evidence="1 2">F27</strain>
    </source>
</reference>
<proteinExistence type="predicted"/>
<sequence>MNNQLAEDILEALTDESDLSLVSFDNQVAGTDSVPDAAIRSSTALWFETKTSRDAVDRAQLDNHLQALNEDAAELQRLLVLTPDGRCPDEVAVVDDERIVWTNFDMLIDTIETVLERDVGTVEASMSVPTEREAFLLRELSRFLYDEDLVSGKADRVLVVAARKAWPEYQEHGLYFCQPNRSFKPVSHLAFYTDGEIKTAVPEVMDAIESIELTENTVRNHADLSETQREQLLAAVTQFQEDGSERHGETEKVIFLDDDIEIDRPVTNNKTASDSNRTVAFVQGHRYVSFSTLQTNPEYTTELEGDE</sequence>
<comment type="caution">
    <text evidence="1">The sequence shown here is derived from an EMBL/GenBank/DDBJ whole genome shotgun (WGS) entry which is preliminary data.</text>
</comment>
<gene>
    <name evidence="1" type="ORF">EGH23_19500</name>
</gene>
<organism evidence="1 2">
    <name type="scientific">Haloarcula nitratireducens</name>
    <dbReference type="NCBI Taxonomy" id="2487749"/>
    <lineage>
        <taxon>Archaea</taxon>
        <taxon>Methanobacteriati</taxon>
        <taxon>Methanobacteriota</taxon>
        <taxon>Stenosarchaea group</taxon>
        <taxon>Halobacteria</taxon>
        <taxon>Halobacteriales</taxon>
        <taxon>Haloarculaceae</taxon>
        <taxon>Haloarcula</taxon>
    </lineage>
</organism>
<dbReference type="AlphaFoldDB" id="A0AAW4PH46"/>
<keyword evidence="2" id="KW-1185">Reference proteome</keyword>